<comment type="caution">
    <text evidence="4">The sequence shown here is derived from an EMBL/GenBank/DDBJ whole genome shotgun (WGS) entry which is preliminary data.</text>
</comment>
<reference evidence="4 5" key="1">
    <citation type="submission" date="2015-02" db="EMBL/GenBank/DDBJ databases">
        <title>Draft genome sequences of ten Microbacterium spp. with emphasis on heavy metal contaminated environments.</title>
        <authorList>
            <person name="Corretto E."/>
        </authorList>
    </citation>
    <scope>NUCLEOTIDE SEQUENCE [LARGE SCALE GENOMIC DNA]</scope>
    <source>
        <strain evidence="4 5">DSM 8608</strain>
    </source>
</reference>
<dbReference type="PROSITE" id="PS50043">
    <property type="entry name" value="HTH_LUXR_2"/>
    <property type="match status" value="1"/>
</dbReference>
<sequence>MVGRHTELAALLEAYDDGVRAVPRTVIVRGEAGVGKTRLVQEFLALVTADPLGSRSDPDDEPVVAFGQCVDLGPIGAAFGPVRRVLRDLHAAVGTDALREAAGSAAAIASLAALVPGIADETPEAEEATGEFAEAIEVLLERLSQRRHVIVVLEDLQWADAATMALLKTLASTLRGRRLTIVATYRSDDIDRFHPLRPVLAELDRTRSVVRVEVTPLNPDEVAEQVAQLAGGLDPRVVEALAERSGGIPFLVEELVDLGDRALPDTLRELVLARYARLGEDAQQALRTMAAGGVHVDDDVLAAVTALDEHALDHAVREAIDTRVIVADGAGYAFRHALTREAVEGEMLPSERVRVHRRYAEHLRDHRGESPDDASAVAEHWLAARDLPAAFDATVVALQETRSRFSPATAAKLAERLAELWDQVPDAENRSGTTLPALHLDAAQAWHDLGDPERALRSANEGLAVCPDDPITRAALLRRRYVETFNLEHRGRRDDIDEAVSLLEGSDDRRARILLSRVLTNMAIDEHGTDAAHYAARAIALAEESGDDDALAVALTVEAWRIAGDEDDEPGALAPLERAVTLRLDPSMRAYAGQALTDMLLRVGRFDEASVVGAQHFEEVSRAGIERGSGAALAHSLSFALFATGRPDAGLRYAQRARRLLSPVDSASVVRRLASHLSWDDRAAERDDLFATERGRIEESQRRYPDKDDWWAIERAEAALALHGGEIGPVATDVLAAAEGEARTPAVRRYALLTAALLTLAPGRTPDPDARARIGAAVETLPGVGLARSVAGFVRASLADADGVPAAQRVEAWRGVVDDLSGGGMPIWHVQTARCRLAWALIDAGERTEAATLLSDVAAESPALGVARVARWATELATQARLAPGSATADSSHGAVATLTPRELQVLELIAEGLTNPQIGQRLFISPKTASVHVSAILAKIGAANRAEAAALYAASASTPTSA</sequence>
<dbReference type="InterPro" id="IPR000792">
    <property type="entry name" value="Tscrpt_reg_LuxR_C"/>
</dbReference>
<dbReference type="PRINTS" id="PR00038">
    <property type="entry name" value="HTHLUXR"/>
</dbReference>
<dbReference type="Proteomes" id="UP000034098">
    <property type="component" value="Unassembled WGS sequence"/>
</dbReference>
<dbReference type="CDD" id="cd06170">
    <property type="entry name" value="LuxR_C_like"/>
    <property type="match status" value="1"/>
</dbReference>
<dbReference type="InterPro" id="IPR011990">
    <property type="entry name" value="TPR-like_helical_dom_sf"/>
</dbReference>
<evidence type="ECO:0000313" key="5">
    <source>
        <dbReference type="Proteomes" id="UP000034098"/>
    </source>
</evidence>
<accession>A0A0M2H8U8</accession>
<dbReference type="InterPro" id="IPR016032">
    <property type="entry name" value="Sig_transdc_resp-reg_C-effctor"/>
</dbReference>
<dbReference type="Gene3D" id="3.40.50.300">
    <property type="entry name" value="P-loop containing nucleotide triphosphate hydrolases"/>
    <property type="match status" value="1"/>
</dbReference>
<dbReference type="GO" id="GO:0005524">
    <property type="term" value="F:ATP binding"/>
    <property type="evidence" value="ECO:0007669"/>
    <property type="project" value="UniProtKB-KW"/>
</dbReference>
<dbReference type="GO" id="GO:0005737">
    <property type="term" value="C:cytoplasm"/>
    <property type="evidence" value="ECO:0007669"/>
    <property type="project" value="TreeGrafter"/>
</dbReference>
<evidence type="ECO:0000259" key="3">
    <source>
        <dbReference type="PROSITE" id="PS50043"/>
    </source>
</evidence>
<dbReference type="Gene3D" id="1.25.40.10">
    <property type="entry name" value="Tetratricopeptide repeat domain"/>
    <property type="match status" value="1"/>
</dbReference>
<dbReference type="InterPro" id="IPR041664">
    <property type="entry name" value="AAA_16"/>
</dbReference>
<dbReference type="GO" id="GO:0004016">
    <property type="term" value="F:adenylate cyclase activity"/>
    <property type="evidence" value="ECO:0007669"/>
    <property type="project" value="TreeGrafter"/>
</dbReference>
<keyword evidence="1" id="KW-0547">Nucleotide-binding</keyword>
<dbReference type="Gene3D" id="1.10.10.10">
    <property type="entry name" value="Winged helix-like DNA-binding domain superfamily/Winged helix DNA-binding domain"/>
    <property type="match status" value="1"/>
</dbReference>
<dbReference type="PANTHER" id="PTHR16305:SF35">
    <property type="entry name" value="TRANSCRIPTIONAL ACTIVATOR DOMAIN"/>
    <property type="match status" value="1"/>
</dbReference>
<dbReference type="InterPro" id="IPR036388">
    <property type="entry name" value="WH-like_DNA-bd_sf"/>
</dbReference>
<keyword evidence="2" id="KW-0067">ATP-binding</keyword>
<dbReference type="PANTHER" id="PTHR16305">
    <property type="entry name" value="TESTICULAR SOLUBLE ADENYLYL CYCLASE"/>
    <property type="match status" value="1"/>
</dbReference>
<dbReference type="EMBL" id="JYJA01000038">
    <property type="protein sequence ID" value="KJL41041.1"/>
    <property type="molecule type" value="Genomic_DNA"/>
</dbReference>
<evidence type="ECO:0000256" key="1">
    <source>
        <dbReference type="ARBA" id="ARBA00022741"/>
    </source>
</evidence>
<protein>
    <submittedName>
        <fullName evidence="4">Transcriptional regulatory protein LiaR</fullName>
    </submittedName>
</protein>
<dbReference type="SUPFAM" id="SSF46894">
    <property type="entry name" value="C-terminal effector domain of the bipartite response regulators"/>
    <property type="match status" value="1"/>
</dbReference>
<gene>
    <name evidence="4" type="primary">liaR_4</name>
    <name evidence="4" type="ORF">RS82_02956</name>
</gene>
<dbReference type="Pfam" id="PF13191">
    <property type="entry name" value="AAA_16"/>
    <property type="match status" value="1"/>
</dbReference>
<evidence type="ECO:0000256" key="2">
    <source>
        <dbReference type="ARBA" id="ARBA00022840"/>
    </source>
</evidence>
<keyword evidence="5" id="KW-1185">Reference proteome</keyword>
<organism evidence="4 5">
    <name type="scientific">Microbacterium trichothecenolyticum</name>
    <name type="common">Aureobacterium trichothecenolyticum</name>
    <dbReference type="NCBI Taxonomy" id="69370"/>
    <lineage>
        <taxon>Bacteria</taxon>
        <taxon>Bacillati</taxon>
        <taxon>Actinomycetota</taxon>
        <taxon>Actinomycetes</taxon>
        <taxon>Micrococcales</taxon>
        <taxon>Microbacteriaceae</taxon>
        <taxon>Microbacterium</taxon>
    </lineage>
</organism>
<dbReference type="GO" id="GO:0006355">
    <property type="term" value="P:regulation of DNA-templated transcription"/>
    <property type="evidence" value="ECO:0007669"/>
    <property type="project" value="InterPro"/>
</dbReference>
<name>A0A0M2H8U8_MICTR</name>
<dbReference type="Pfam" id="PF00196">
    <property type="entry name" value="GerE"/>
    <property type="match status" value="1"/>
</dbReference>
<dbReference type="PATRIC" id="fig|69370.6.peg.3007"/>
<dbReference type="SUPFAM" id="SSF52540">
    <property type="entry name" value="P-loop containing nucleoside triphosphate hydrolases"/>
    <property type="match status" value="1"/>
</dbReference>
<dbReference type="GO" id="GO:0003677">
    <property type="term" value="F:DNA binding"/>
    <property type="evidence" value="ECO:0007669"/>
    <property type="project" value="InterPro"/>
</dbReference>
<dbReference type="SMART" id="SM00421">
    <property type="entry name" value="HTH_LUXR"/>
    <property type="match status" value="1"/>
</dbReference>
<evidence type="ECO:0000313" key="4">
    <source>
        <dbReference type="EMBL" id="KJL41041.1"/>
    </source>
</evidence>
<proteinExistence type="predicted"/>
<dbReference type="InterPro" id="IPR027417">
    <property type="entry name" value="P-loop_NTPase"/>
</dbReference>
<feature type="domain" description="HTH luxR-type" evidence="3">
    <location>
        <begin position="892"/>
        <end position="957"/>
    </location>
</feature>
<dbReference type="AlphaFoldDB" id="A0A0M2H8U8"/>